<dbReference type="EMBL" id="WFLN01000012">
    <property type="protein sequence ID" value="KAB8027381.1"/>
    <property type="molecule type" value="Genomic_DNA"/>
</dbReference>
<keyword evidence="4" id="KW-1185">Reference proteome</keyword>
<organism evidence="3 4">
    <name type="scientific">Fluviispira multicolorata</name>
    <dbReference type="NCBI Taxonomy" id="2654512"/>
    <lineage>
        <taxon>Bacteria</taxon>
        <taxon>Pseudomonadati</taxon>
        <taxon>Bdellovibrionota</taxon>
        <taxon>Oligoflexia</taxon>
        <taxon>Silvanigrellales</taxon>
        <taxon>Silvanigrellaceae</taxon>
        <taxon>Fluviispira</taxon>
    </lineage>
</organism>
<dbReference type="AlphaFoldDB" id="A0A833JA68"/>
<evidence type="ECO:0000256" key="1">
    <source>
        <dbReference type="ARBA" id="ARBA00022729"/>
    </source>
</evidence>
<dbReference type="Pfam" id="PF00497">
    <property type="entry name" value="SBP_bac_3"/>
    <property type="match status" value="1"/>
</dbReference>
<proteinExistence type="predicted"/>
<accession>A0A833JA68</accession>
<sequence>MKKYTLIISILIFLSINNKIFGKNQIYLITGNDFTPYSDEKLKEGGMYTYIVKEIFKRLNLNFKIEYLPWARGYEIVKRNKADATFPYAITEQRKKEVKYSTVSLISGKIFIYANIKHKNKKNVDDFKNKIFCNPIGYYVESAIQKVIDKDELKVITKFDAKSCLTAILKGEADFMASNEGYIKSISIKAMLELNKIVPIGEALNEMKLFIIFKKETDDNFIIKFDKEAKKFMATEEYKRIIESY</sequence>
<keyword evidence="1" id="KW-0732">Signal</keyword>
<reference evidence="3 4" key="1">
    <citation type="submission" date="2019-10" db="EMBL/GenBank/DDBJ databases">
        <title>New genus of Silvanigrellaceae.</title>
        <authorList>
            <person name="Pitt A."/>
            <person name="Hahn M.W."/>
        </authorList>
    </citation>
    <scope>NUCLEOTIDE SEQUENCE [LARGE SCALE GENOMIC DNA]</scope>
    <source>
        <strain evidence="3 4">33A1-SZDP</strain>
    </source>
</reference>
<protein>
    <submittedName>
        <fullName evidence="3">Transporter substrate-binding domain-containing protein</fullName>
    </submittedName>
</protein>
<dbReference type="RefSeq" id="WP_152214052.1">
    <property type="nucleotide sequence ID" value="NZ_WFLN01000012.1"/>
</dbReference>
<dbReference type="Proteomes" id="UP000442694">
    <property type="component" value="Unassembled WGS sequence"/>
</dbReference>
<dbReference type="PANTHER" id="PTHR35936:SF25">
    <property type="entry name" value="ABC TRANSPORTER SUBSTRATE-BINDING PROTEIN"/>
    <property type="match status" value="1"/>
</dbReference>
<name>A0A833JA68_9BACT</name>
<dbReference type="Gene3D" id="3.40.190.10">
    <property type="entry name" value="Periplasmic binding protein-like II"/>
    <property type="match status" value="2"/>
</dbReference>
<evidence type="ECO:0000313" key="4">
    <source>
        <dbReference type="Proteomes" id="UP000442694"/>
    </source>
</evidence>
<feature type="domain" description="Solute-binding protein family 3/N-terminal" evidence="2">
    <location>
        <begin position="30"/>
        <end position="245"/>
    </location>
</feature>
<dbReference type="PANTHER" id="PTHR35936">
    <property type="entry name" value="MEMBRANE-BOUND LYTIC MUREIN TRANSGLYCOSYLASE F"/>
    <property type="match status" value="1"/>
</dbReference>
<dbReference type="SUPFAM" id="SSF53850">
    <property type="entry name" value="Periplasmic binding protein-like II"/>
    <property type="match status" value="1"/>
</dbReference>
<evidence type="ECO:0000259" key="2">
    <source>
        <dbReference type="Pfam" id="PF00497"/>
    </source>
</evidence>
<comment type="caution">
    <text evidence="3">The sequence shown here is derived from an EMBL/GenBank/DDBJ whole genome shotgun (WGS) entry which is preliminary data.</text>
</comment>
<gene>
    <name evidence="3" type="ORF">GCL57_14385</name>
</gene>
<dbReference type="InterPro" id="IPR001638">
    <property type="entry name" value="Solute-binding_3/MltF_N"/>
</dbReference>
<evidence type="ECO:0000313" key="3">
    <source>
        <dbReference type="EMBL" id="KAB8027381.1"/>
    </source>
</evidence>